<dbReference type="AlphaFoldDB" id="A0A918DR59"/>
<dbReference type="InterPro" id="IPR007413">
    <property type="entry name" value="YcjX-like"/>
</dbReference>
<name>A0A918DR59_9GAMM</name>
<evidence type="ECO:0000313" key="1">
    <source>
        <dbReference type="EMBL" id="GGO79703.1"/>
    </source>
</evidence>
<evidence type="ECO:0008006" key="3">
    <source>
        <dbReference type="Google" id="ProtNLM"/>
    </source>
</evidence>
<comment type="caution">
    <text evidence="1">The sequence shown here is derived from an EMBL/GenBank/DDBJ whole genome shotgun (WGS) entry which is preliminary data.</text>
</comment>
<reference evidence="1 2" key="1">
    <citation type="journal article" date="2014" name="Int. J. Syst. Evol. Microbiol.">
        <title>Complete genome sequence of Corynebacterium casei LMG S-19264T (=DSM 44701T), isolated from a smear-ripened cheese.</title>
        <authorList>
            <consortium name="US DOE Joint Genome Institute (JGI-PGF)"/>
            <person name="Walter F."/>
            <person name="Albersmeier A."/>
            <person name="Kalinowski J."/>
            <person name="Ruckert C."/>
        </authorList>
    </citation>
    <scope>NUCLEOTIDE SEQUENCE [LARGE SCALE GENOMIC DNA]</scope>
    <source>
        <strain evidence="1 2">CGMCC 1.7286</strain>
    </source>
</reference>
<protein>
    <recommendedName>
        <fullName evidence="3">YcjX family protein</fullName>
    </recommendedName>
</protein>
<organism evidence="1 2">
    <name type="scientific">Marinobacterium nitratireducens</name>
    <dbReference type="NCBI Taxonomy" id="518897"/>
    <lineage>
        <taxon>Bacteria</taxon>
        <taxon>Pseudomonadati</taxon>
        <taxon>Pseudomonadota</taxon>
        <taxon>Gammaproteobacteria</taxon>
        <taxon>Oceanospirillales</taxon>
        <taxon>Oceanospirillaceae</taxon>
        <taxon>Marinobacterium</taxon>
    </lineage>
</organism>
<dbReference type="PANTHER" id="PTHR38605:SF1">
    <property type="entry name" value="ATPASE"/>
    <property type="match status" value="1"/>
</dbReference>
<proteinExistence type="predicted"/>
<dbReference type="Pfam" id="PF04317">
    <property type="entry name" value="DUF463"/>
    <property type="match status" value="1"/>
</dbReference>
<dbReference type="RefSeq" id="WP_188859927.1">
    <property type="nucleotide sequence ID" value="NZ_BMLT01000003.1"/>
</dbReference>
<gene>
    <name evidence="1" type="ORF">GCM10011348_14630</name>
</gene>
<dbReference type="PANTHER" id="PTHR38605">
    <property type="entry name" value="ATPASE-RELATED"/>
    <property type="match status" value="1"/>
</dbReference>
<evidence type="ECO:0000313" key="2">
    <source>
        <dbReference type="Proteomes" id="UP000599578"/>
    </source>
</evidence>
<accession>A0A918DR59</accession>
<dbReference type="Proteomes" id="UP000599578">
    <property type="component" value="Unassembled WGS sequence"/>
</dbReference>
<dbReference type="EMBL" id="BMLT01000003">
    <property type="protein sequence ID" value="GGO79703.1"/>
    <property type="molecule type" value="Genomic_DNA"/>
</dbReference>
<dbReference type="PIRSF" id="PIRSF019381">
    <property type="entry name" value="YcjX"/>
    <property type="match status" value="1"/>
</dbReference>
<sequence length="477" mass="53672">MANAFLDRSRAASGRLARDIGIQIDRLRDRRLCLGVTGLSRSGKSTFITSLINQLLQHKKSSLPGFSPVLSGRLLDVRLHPLEDPQLPPFPYQQAWRQLSGQPPAWPEPTRDASGCLLELRLGRKPGSLNPFARDHFSLWLEIRDYPGEWLLDLPLRDTSFRDWSLECGNRFARAPHAELAPQLMASLAAIDPLAEVDNEELARLQQAFRDFLAACKEQGLSQIQPGRFLLPGHNDDEALMQFVPLPGLAQQDPAALEGAAENSWYGTCRARYQAYVRNLVEPFYRHFFSRIDRQLVLVDVVSALNGGPALIDDMREALTRITDSFHYGRQNRLLQLIRPRIDRVLYAATKIDQVVSDDHEAVRAFLAGLVADAYRHAEYEGIQPACEATSAVRCSRELEDDGERALSGFDSEGRPVGYVHPRFPSRLPDSEHWQRLMDWDIPPLRPPAGMSSRNADAIPHIRLDTVLNLLLGDKCV</sequence>
<keyword evidence="2" id="KW-1185">Reference proteome</keyword>